<keyword evidence="5 10" id="KW-0812">Transmembrane</keyword>
<feature type="transmembrane region" description="Helical" evidence="10">
    <location>
        <begin position="28"/>
        <end position="47"/>
    </location>
</feature>
<dbReference type="Proteomes" id="UP000002899">
    <property type="component" value="Chromosome III"/>
</dbReference>
<feature type="transmembrane region" description="Helical" evidence="10">
    <location>
        <begin position="59"/>
        <end position="87"/>
    </location>
</feature>
<evidence type="ECO:0000256" key="9">
    <source>
        <dbReference type="ARBA" id="ARBA00023136"/>
    </source>
</evidence>
<evidence type="ECO:0000256" key="2">
    <source>
        <dbReference type="ARBA" id="ARBA00010794"/>
    </source>
</evidence>
<keyword evidence="4" id="KW-0808">Transferase</keyword>
<feature type="transmembrane region" description="Helical" evidence="10">
    <location>
        <begin position="93"/>
        <end position="112"/>
    </location>
</feature>
<evidence type="ECO:0000313" key="11">
    <source>
        <dbReference type="EMBL" id="SJK86411.1"/>
    </source>
</evidence>
<comment type="subcellular location">
    <subcellularLocation>
        <location evidence="1">Endoplasmic reticulum membrane</location>
        <topology evidence="1">Multi-pass membrane protein</topology>
    </subcellularLocation>
</comment>
<feature type="transmembrane region" description="Helical" evidence="10">
    <location>
        <begin position="213"/>
        <end position="231"/>
    </location>
</feature>
<dbReference type="VEuPathDB" id="PiroplasmaDB:BMR1_03g02020"/>
<dbReference type="AlphaFoldDB" id="A0A1R4ABL2"/>
<evidence type="ECO:0000256" key="3">
    <source>
        <dbReference type="ARBA" id="ARBA00012132"/>
    </source>
</evidence>
<evidence type="ECO:0000313" key="12">
    <source>
        <dbReference type="Proteomes" id="UP000002899"/>
    </source>
</evidence>
<evidence type="ECO:0000256" key="6">
    <source>
        <dbReference type="ARBA" id="ARBA00022777"/>
    </source>
</evidence>
<dbReference type="EC" id="2.7.1.108" evidence="3"/>
<dbReference type="PANTHER" id="PTHR13205">
    <property type="entry name" value="TRANSMEMBRANE PROTEIN 15-RELATED"/>
    <property type="match status" value="1"/>
</dbReference>
<evidence type="ECO:0000256" key="5">
    <source>
        <dbReference type="ARBA" id="ARBA00022692"/>
    </source>
</evidence>
<keyword evidence="6" id="KW-0418">Kinase</keyword>
<name>A0A1R4ABL2_BABMR</name>
<protein>
    <recommendedName>
        <fullName evidence="3">dolichol kinase</fullName>
        <ecNumber evidence="3">2.7.1.108</ecNumber>
    </recommendedName>
</protein>
<dbReference type="EMBL" id="LN871598">
    <property type="protein sequence ID" value="SJK86411.1"/>
    <property type="molecule type" value="Genomic_DNA"/>
</dbReference>
<comment type="similarity">
    <text evidence="2">Belongs to the polyprenol kinase family.</text>
</comment>
<keyword evidence="7" id="KW-0256">Endoplasmic reticulum</keyword>
<evidence type="ECO:0000256" key="4">
    <source>
        <dbReference type="ARBA" id="ARBA00022679"/>
    </source>
</evidence>
<feature type="transmembrane region" description="Helical" evidence="10">
    <location>
        <begin position="311"/>
        <end position="335"/>
    </location>
</feature>
<dbReference type="GeneID" id="24425045"/>
<feature type="transmembrane region" description="Helical" evidence="10">
    <location>
        <begin position="243"/>
        <end position="261"/>
    </location>
</feature>
<dbReference type="GO" id="GO:0043048">
    <property type="term" value="P:dolichyl monophosphate biosynthetic process"/>
    <property type="evidence" value="ECO:0007669"/>
    <property type="project" value="TreeGrafter"/>
</dbReference>
<dbReference type="KEGG" id="bmic:BMR1_03g02020"/>
<keyword evidence="12" id="KW-1185">Reference proteome</keyword>
<reference evidence="11 12" key="3">
    <citation type="journal article" date="2016" name="Sci. Rep.">
        <title>Genome-wide diversity and gene expression profiling of Babesia microti isolates identify polymorphic genes that mediate host-pathogen interactions.</title>
        <authorList>
            <person name="Silva J.C."/>
            <person name="Cornillot E."/>
            <person name="McCracken C."/>
            <person name="Usmani-Brown S."/>
            <person name="Dwivedi A."/>
            <person name="Ifeonu O.O."/>
            <person name="Crabtree J."/>
            <person name="Gotia H.T."/>
            <person name="Virji A.Z."/>
            <person name="Reynes C."/>
            <person name="Colinge J."/>
            <person name="Kumar V."/>
            <person name="Lawres L."/>
            <person name="Pazzi J.E."/>
            <person name="Pablo J.V."/>
            <person name="Hung C."/>
            <person name="Brancato J."/>
            <person name="Kumari P."/>
            <person name="Orvis J."/>
            <person name="Tretina K."/>
            <person name="Chibucos M."/>
            <person name="Ott S."/>
            <person name="Sadzewicz L."/>
            <person name="Sengamalay N."/>
            <person name="Shetty A.C."/>
            <person name="Su Q."/>
            <person name="Tallon L."/>
            <person name="Fraser C.M."/>
            <person name="Frutos R."/>
            <person name="Molina D.M."/>
            <person name="Krause P.J."/>
            <person name="Ben Mamoun C."/>
        </authorList>
    </citation>
    <scope>NUCLEOTIDE SEQUENCE [LARGE SCALE GENOMIC DNA]</scope>
    <source>
        <strain evidence="11 12">RI</strain>
    </source>
</reference>
<evidence type="ECO:0000256" key="7">
    <source>
        <dbReference type="ARBA" id="ARBA00022824"/>
    </source>
</evidence>
<organism evidence="11 12">
    <name type="scientific">Babesia microti (strain RI)</name>
    <dbReference type="NCBI Taxonomy" id="1133968"/>
    <lineage>
        <taxon>Eukaryota</taxon>
        <taxon>Sar</taxon>
        <taxon>Alveolata</taxon>
        <taxon>Apicomplexa</taxon>
        <taxon>Aconoidasida</taxon>
        <taxon>Piroplasmida</taxon>
        <taxon>Babesiidae</taxon>
        <taxon>Babesia</taxon>
    </lineage>
</organism>
<keyword evidence="8 10" id="KW-1133">Transmembrane helix</keyword>
<feature type="transmembrane region" description="Helical" evidence="10">
    <location>
        <begin position="378"/>
        <end position="398"/>
    </location>
</feature>
<dbReference type="GO" id="GO:0004168">
    <property type="term" value="F:dolichol kinase activity"/>
    <property type="evidence" value="ECO:0007669"/>
    <property type="project" value="UniProtKB-EC"/>
</dbReference>
<sequence length="443" mass="50185">MPTDAVDTAHRLSKAPLNLTQLIQSGRIRLNVSVDIFLVPLIIYKVTHHLRINNSYLHVSLMAAIMQLFVINNLLLCIFPPITLLIFFKSPELPKFTLLCVILYIIFANIGYGKLNKSEICIISQLITTLFYMDGKLEYENFTLVLVHKLTLNITIIVILFSIFLYAFKSTSKAIMISQLFWYTTWDWLMATTHGITPLKWAIKQILDNIPTIIIWGGISFLFISFMLLKLKFKRDGLMVSSLRKDIHFLLSSIVIVSMYLNKLQLVILALDSVLLIFLLVEMIRYAKIQIVTEKLQHLRIFYNERDSDELLFIHIFLIIGLMVPLITSLILGKGGIFNKWILGCLGVYAIGLADSMASIIGGKIFSPVLPLSHTKTICGSISFFTVLFISIATASYINRCFNAMNTLIIAFISTLYEAYSDSADNLTVPLISTLTLLYLGDK</sequence>
<dbReference type="RefSeq" id="XP_021338572.1">
    <property type="nucleotide sequence ID" value="XM_021482003.1"/>
</dbReference>
<reference evidence="11 12" key="1">
    <citation type="journal article" date="2012" name="Nucleic Acids Res.">
        <title>Sequencing of the smallest Apicomplexan genome from the human pathogen Babesia microti.</title>
        <authorList>
            <person name="Cornillot E."/>
            <person name="Hadj-Kaddour K."/>
            <person name="Dassouli A."/>
            <person name="Noel B."/>
            <person name="Ranwez V."/>
            <person name="Vacherie B."/>
            <person name="Augagneur Y."/>
            <person name="Bres V."/>
            <person name="Duclos A."/>
            <person name="Randazzo S."/>
            <person name="Carcy B."/>
            <person name="Debierre-Grockiego F."/>
            <person name="Delbecq S."/>
            <person name="Moubri-Menage K."/>
            <person name="Shams-Eldin H."/>
            <person name="Usmani-Brown S."/>
            <person name="Bringaud F."/>
            <person name="Wincker P."/>
            <person name="Vivares C.P."/>
            <person name="Schwarz R.T."/>
            <person name="Schetters T.P."/>
            <person name="Krause P.J."/>
            <person name="Gorenflot A."/>
            <person name="Berry V."/>
            <person name="Barbe V."/>
            <person name="Ben Mamoun C."/>
        </authorList>
    </citation>
    <scope>NUCLEOTIDE SEQUENCE [LARGE SCALE GENOMIC DNA]</scope>
    <source>
        <strain evidence="11 12">RI</strain>
    </source>
</reference>
<dbReference type="OrthoDB" id="377083at2759"/>
<dbReference type="InterPro" id="IPR032974">
    <property type="entry name" value="Polypren_kinase"/>
</dbReference>
<accession>A0A1R4ABL2</accession>
<dbReference type="PANTHER" id="PTHR13205:SF15">
    <property type="entry name" value="DOLICHOL KINASE"/>
    <property type="match status" value="1"/>
</dbReference>
<dbReference type="GO" id="GO:0005789">
    <property type="term" value="C:endoplasmic reticulum membrane"/>
    <property type="evidence" value="ECO:0007669"/>
    <property type="project" value="UniProtKB-SubCell"/>
</dbReference>
<proteinExistence type="inferred from homology"/>
<evidence type="ECO:0000256" key="8">
    <source>
        <dbReference type="ARBA" id="ARBA00022989"/>
    </source>
</evidence>
<evidence type="ECO:0000256" key="10">
    <source>
        <dbReference type="SAM" id="Phobius"/>
    </source>
</evidence>
<feature type="transmembrane region" description="Helical" evidence="10">
    <location>
        <begin position="180"/>
        <end position="201"/>
    </location>
</feature>
<keyword evidence="11" id="KW-0548">Nucleotidyltransferase</keyword>
<feature type="transmembrane region" description="Helical" evidence="10">
    <location>
        <begin position="341"/>
        <end position="366"/>
    </location>
</feature>
<dbReference type="GO" id="GO:0016779">
    <property type="term" value="F:nucleotidyltransferase activity"/>
    <property type="evidence" value="ECO:0007669"/>
    <property type="project" value="UniProtKB-KW"/>
</dbReference>
<reference evidence="11 12" key="2">
    <citation type="journal article" date="2013" name="PLoS ONE">
        <title>Whole genome mapping and re-organization of the nuclear and mitochondrial genomes of Babesia microti isolates.</title>
        <authorList>
            <person name="Cornillot E."/>
            <person name="Dassouli A."/>
            <person name="Garg A."/>
            <person name="Pachikara N."/>
            <person name="Randazzo S."/>
            <person name="Depoix D."/>
            <person name="Carcy B."/>
            <person name="Delbecq S."/>
            <person name="Frutos R."/>
            <person name="Silva J.C."/>
            <person name="Sutton R."/>
            <person name="Krause P.J."/>
            <person name="Mamoun C.B."/>
        </authorList>
    </citation>
    <scope>NUCLEOTIDE SEQUENCE [LARGE SCALE GENOMIC DNA]</scope>
    <source>
        <strain evidence="11 12">RI</strain>
    </source>
</reference>
<keyword evidence="9 10" id="KW-0472">Membrane</keyword>
<evidence type="ECO:0000256" key="1">
    <source>
        <dbReference type="ARBA" id="ARBA00004477"/>
    </source>
</evidence>
<feature type="transmembrane region" description="Helical" evidence="10">
    <location>
        <begin position="150"/>
        <end position="168"/>
    </location>
</feature>